<sequence>MSKVYGDNFPINLCKCELLIAPISVPLITPINGLFSFLILNSLPER</sequence>
<protein>
    <submittedName>
        <fullName evidence="2">Uncharacterized protein</fullName>
    </submittedName>
</protein>
<evidence type="ECO:0000256" key="1">
    <source>
        <dbReference type="SAM" id="Phobius"/>
    </source>
</evidence>
<organism evidence="2">
    <name type="scientific">Lepeophtheirus salmonis</name>
    <name type="common">Salmon louse</name>
    <name type="synonym">Caligus salmonis</name>
    <dbReference type="NCBI Taxonomy" id="72036"/>
    <lineage>
        <taxon>Eukaryota</taxon>
        <taxon>Metazoa</taxon>
        <taxon>Ecdysozoa</taxon>
        <taxon>Arthropoda</taxon>
        <taxon>Crustacea</taxon>
        <taxon>Multicrustacea</taxon>
        <taxon>Hexanauplia</taxon>
        <taxon>Copepoda</taxon>
        <taxon>Siphonostomatoida</taxon>
        <taxon>Caligidae</taxon>
        <taxon>Lepeophtheirus</taxon>
    </lineage>
</organism>
<dbReference type="AlphaFoldDB" id="A0A0K2T9X0"/>
<proteinExistence type="predicted"/>
<keyword evidence="1" id="KW-0812">Transmembrane</keyword>
<accession>A0A0K2T9X0</accession>
<dbReference type="EMBL" id="HACA01004986">
    <property type="protein sequence ID" value="CDW22347.1"/>
    <property type="molecule type" value="Transcribed_RNA"/>
</dbReference>
<name>A0A0K2T9X0_LEPSM</name>
<feature type="transmembrane region" description="Helical" evidence="1">
    <location>
        <begin position="20"/>
        <end position="40"/>
    </location>
</feature>
<keyword evidence="1" id="KW-0472">Membrane</keyword>
<evidence type="ECO:0000313" key="2">
    <source>
        <dbReference type="EMBL" id="CDW22347.1"/>
    </source>
</evidence>
<keyword evidence="1" id="KW-1133">Transmembrane helix</keyword>
<reference evidence="2" key="1">
    <citation type="submission" date="2014-05" db="EMBL/GenBank/DDBJ databases">
        <authorList>
            <person name="Chronopoulou M."/>
        </authorList>
    </citation>
    <scope>NUCLEOTIDE SEQUENCE</scope>
    <source>
        <tissue evidence="2">Whole organism</tissue>
    </source>
</reference>